<evidence type="ECO:0000256" key="6">
    <source>
        <dbReference type="RuleBase" id="RU366058"/>
    </source>
</evidence>
<feature type="transmembrane region" description="Helical" evidence="6">
    <location>
        <begin position="172"/>
        <end position="190"/>
    </location>
</feature>
<evidence type="ECO:0000256" key="3">
    <source>
        <dbReference type="ARBA" id="ARBA00022692"/>
    </source>
</evidence>
<evidence type="ECO:0000313" key="9">
    <source>
        <dbReference type="Proteomes" id="UP000437748"/>
    </source>
</evidence>
<dbReference type="OrthoDB" id="5295771at2"/>
<keyword evidence="5 6" id="KW-0472">Membrane</keyword>
<comment type="subcellular location">
    <subcellularLocation>
        <location evidence="1 6">Cell membrane</location>
        <topology evidence="1 6">Multi-pass membrane protein</topology>
    </subcellularLocation>
</comment>
<evidence type="ECO:0000256" key="5">
    <source>
        <dbReference type="ARBA" id="ARBA00023136"/>
    </source>
</evidence>
<dbReference type="PANTHER" id="PTHR12677">
    <property type="entry name" value="GOLGI APPARATUS MEMBRANE PROTEIN TVP38-RELATED"/>
    <property type="match status" value="1"/>
</dbReference>
<dbReference type="InterPro" id="IPR015414">
    <property type="entry name" value="TMEM64"/>
</dbReference>
<feature type="transmembrane region" description="Helical" evidence="6">
    <location>
        <begin position="141"/>
        <end position="160"/>
    </location>
</feature>
<dbReference type="RefSeq" id="WP_153421264.1">
    <property type="nucleotide sequence ID" value="NZ_WFLM01000005.1"/>
</dbReference>
<dbReference type="AlphaFoldDB" id="A0A6N6VTS8"/>
<reference evidence="8 9" key="1">
    <citation type="submission" date="2019-10" db="EMBL/GenBank/DDBJ databases">
        <title>New species of Slilvanegrellaceae.</title>
        <authorList>
            <person name="Pitt A."/>
            <person name="Hahn M.W."/>
        </authorList>
    </citation>
    <scope>NUCLEOTIDE SEQUENCE [LARGE SCALE GENOMIC DNA]</scope>
    <source>
        <strain evidence="8 9">SP-Ram-0.45-NSY-1</strain>
    </source>
</reference>
<dbReference type="GO" id="GO:0005886">
    <property type="term" value="C:plasma membrane"/>
    <property type="evidence" value="ECO:0007669"/>
    <property type="project" value="UniProtKB-SubCell"/>
</dbReference>
<gene>
    <name evidence="8" type="ORF">GCL60_13470</name>
</gene>
<dbReference type="EMBL" id="WFLM01000005">
    <property type="protein sequence ID" value="KAB8036849.1"/>
    <property type="molecule type" value="Genomic_DNA"/>
</dbReference>
<evidence type="ECO:0000256" key="2">
    <source>
        <dbReference type="ARBA" id="ARBA00022475"/>
    </source>
</evidence>
<feature type="transmembrane region" description="Helical" evidence="6">
    <location>
        <begin position="50"/>
        <end position="75"/>
    </location>
</feature>
<name>A0A6N6VTS8_9BACT</name>
<protein>
    <recommendedName>
        <fullName evidence="6">TVP38/TMEM64 family membrane protein</fullName>
    </recommendedName>
</protein>
<keyword evidence="9" id="KW-1185">Reference proteome</keyword>
<dbReference type="Pfam" id="PF09335">
    <property type="entry name" value="VTT_dom"/>
    <property type="match status" value="1"/>
</dbReference>
<accession>A0A6N6VTS8</accession>
<dbReference type="PANTHER" id="PTHR12677:SF59">
    <property type="entry name" value="GOLGI APPARATUS MEMBRANE PROTEIN TVP38-RELATED"/>
    <property type="match status" value="1"/>
</dbReference>
<keyword evidence="4 6" id="KW-1133">Transmembrane helix</keyword>
<feature type="transmembrane region" description="Helical" evidence="6">
    <location>
        <begin position="87"/>
        <end position="111"/>
    </location>
</feature>
<dbReference type="InterPro" id="IPR032816">
    <property type="entry name" value="VTT_dom"/>
</dbReference>
<comment type="similarity">
    <text evidence="6">Belongs to the TVP38/TMEM64 family.</text>
</comment>
<sequence>MKKNIIFIIIILTIFGLSSLINLSQTKDNPTDAIIMNLIQLNIETIKNLNITYPILSPILFSLLFFILTIAYIPFIGPVFVLCSGALFGPILGAILFSFVVSLSYTASFLISRQLYLKYKKNKKKNPKLQKIIHGFEKDGWLYLLSVRFAGVIPAIAVNLGMGLTNIPAWQFYIVTQIGTFPIILVYSFAGSKIESLKSLNDFISPYFLLFMIFLSICPILIKIISDYAIVKLKKRSKKT</sequence>
<proteinExistence type="inferred from homology"/>
<comment type="caution">
    <text evidence="8">The sequence shown here is derived from an EMBL/GenBank/DDBJ whole genome shotgun (WGS) entry which is preliminary data.</text>
</comment>
<feature type="transmembrane region" description="Helical" evidence="6">
    <location>
        <begin position="210"/>
        <end position="231"/>
    </location>
</feature>
<keyword evidence="3 6" id="KW-0812">Transmembrane</keyword>
<feature type="domain" description="VTT" evidence="7">
    <location>
        <begin position="77"/>
        <end position="192"/>
    </location>
</feature>
<evidence type="ECO:0000313" key="8">
    <source>
        <dbReference type="EMBL" id="KAB8036849.1"/>
    </source>
</evidence>
<evidence type="ECO:0000259" key="7">
    <source>
        <dbReference type="Pfam" id="PF09335"/>
    </source>
</evidence>
<keyword evidence="2 6" id="KW-1003">Cell membrane</keyword>
<dbReference type="Proteomes" id="UP000437748">
    <property type="component" value="Unassembled WGS sequence"/>
</dbReference>
<evidence type="ECO:0000256" key="1">
    <source>
        <dbReference type="ARBA" id="ARBA00004651"/>
    </source>
</evidence>
<evidence type="ECO:0000256" key="4">
    <source>
        <dbReference type="ARBA" id="ARBA00022989"/>
    </source>
</evidence>
<organism evidence="8 9">
    <name type="scientific">Silvanigrella paludirubra</name>
    <dbReference type="NCBI Taxonomy" id="2499159"/>
    <lineage>
        <taxon>Bacteria</taxon>
        <taxon>Pseudomonadati</taxon>
        <taxon>Bdellovibrionota</taxon>
        <taxon>Oligoflexia</taxon>
        <taxon>Silvanigrellales</taxon>
        <taxon>Silvanigrellaceae</taxon>
        <taxon>Silvanigrella</taxon>
    </lineage>
</organism>